<dbReference type="OrthoDB" id="532630at2759"/>
<dbReference type="PANTHER" id="PTHR22977:SF1">
    <property type="entry name" value="COX ASSEMBLY MITOCHONDRIAL PROTEIN 2 HOMOLOG"/>
    <property type="match status" value="1"/>
</dbReference>
<keyword evidence="4" id="KW-0472">Membrane</keyword>
<dbReference type="GO" id="GO:0005743">
    <property type="term" value="C:mitochondrial inner membrane"/>
    <property type="evidence" value="ECO:0007669"/>
    <property type="project" value="UniProtKB-SubCell"/>
</dbReference>
<evidence type="ECO:0000256" key="1">
    <source>
        <dbReference type="ARBA" id="ARBA00007347"/>
    </source>
</evidence>
<gene>
    <name evidence="5" type="ORF">BCV69DRAFT_283256</name>
</gene>
<keyword evidence="4" id="KW-0999">Mitochondrion inner membrane</keyword>
<dbReference type="EMBL" id="KZ819328">
    <property type="protein sequence ID" value="PWN20378.1"/>
    <property type="molecule type" value="Genomic_DNA"/>
</dbReference>
<proteinExistence type="inferred from homology"/>
<comment type="similarity">
    <text evidence="1 4">Belongs to the CMC family.</text>
</comment>
<keyword evidence="4" id="KW-0143">Chaperone</keyword>
<evidence type="ECO:0000256" key="3">
    <source>
        <dbReference type="ARBA" id="ARBA00023157"/>
    </source>
</evidence>
<dbReference type="InterPro" id="IPR013892">
    <property type="entry name" value="Cyt_c_biogenesis_Cmc1-like"/>
</dbReference>
<sequence>MHPHLVQGKQARCASLVHALEECHSAGLLPRLTGKCNDIKQQLNLCLREERIERTGRNAEKAKERQKEVKKVWSEIEQEG</sequence>
<evidence type="ECO:0000313" key="5">
    <source>
        <dbReference type="EMBL" id="PWN20378.1"/>
    </source>
</evidence>
<comment type="function">
    <text evidence="4">Required for mitochondrial cytochrome c oxidase (COX) assembly and respiration.</text>
</comment>
<keyword evidence="2 4" id="KW-0496">Mitochondrion</keyword>
<dbReference type="AlphaFoldDB" id="A0A316U6C8"/>
<reference evidence="5 6" key="1">
    <citation type="journal article" date="2018" name="Mol. Biol. Evol.">
        <title>Broad Genomic Sampling Reveals a Smut Pathogenic Ancestry of the Fungal Clade Ustilaginomycotina.</title>
        <authorList>
            <person name="Kijpornyongpan T."/>
            <person name="Mondo S.J."/>
            <person name="Barry K."/>
            <person name="Sandor L."/>
            <person name="Lee J."/>
            <person name="Lipzen A."/>
            <person name="Pangilinan J."/>
            <person name="LaButti K."/>
            <person name="Hainaut M."/>
            <person name="Henrissat B."/>
            <person name="Grigoriev I.V."/>
            <person name="Spatafora J.W."/>
            <person name="Aime M.C."/>
        </authorList>
    </citation>
    <scope>NUCLEOTIDE SEQUENCE [LARGE SCALE GENOMIC DNA]</scope>
    <source>
        <strain evidence="5 6">MCA 4718</strain>
    </source>
</reference>
<dbReference type="Pfam" id="PF08583">
    <property type="entry name" value="Cmc1"/>
    <property type="match status" value="1"/>
</dbReference>
<dbReference type="Proteomes" id="UP000245942">
    <property type="component" value="Unassembled WGS sequence"/>
</dbReference>
<dbReference type="STRING" id="1684307.A0A316U6C8"/>
<evidence type="ECO:0000256" key="2">
    <source>
        <dbReference type="ARBA" id="ARBA00023128"/>
    </source>
</evidence>
<dbReference type="GeneID" id="37014375"/>
<organism evidence="5 6">
    <name type="scientific">Pseudomicrostroma glucosiphilum</name>
    <dbReference type="NCBI Taxonomy" id="1684307"/>
    <lineage>
        <taxon>Eukaryota</taxon>
        <taxon>Fungi</taxon>
        <taxon>Dikarya</taxon>
        <taxon>Basidiomycota</taxon>
        <taxon>Ustilaginomycotina</taxon>
        <taxon>Exobasidiomycetes</taxon>
        <taxon>Microstromatales</taxon>
        <taxon>Microstromatales incertae sedis</taxon>
        <taxon>Pseudomicrostroma</taxon>
    </lineage>
</organism>
<name>A0A316U6C8_9BASI</name>
<evidence type="ECO:0000313" key="6">
    <source>
        <dbReference type="Proteomes" id="UP000245942"/>
    </source>
</evidence>
<keyword evidence="6" id="KW-1185">Reference proteome</keyword>
<keyword evidence="3" id="KW-1015">Disulfide bond</keyword>
<dbReference type="RefSeq" id="XP_025347538.1">
    <property type="nucleotide sequence ID" value="XM_025492641.1"/>
</dbReference>
<dbReference type="PANTHER" id="PTHR22977">
    <property type="entry name" value="COX ASSEMBLY MITOCHONDRIAL PROTEIN"/>
    <property type="match status" value="1"/>
</dbReference>
<accession>A0A316U6C8</accession>
<comment type="subcellular location">
    <subcellularLocation>
        <location evidence="4">Mitochondrion inner membrane</location>
    </subcellularLocation>
</comment>
<evidence type="ECO:0000256" key="4">
    <source>
        <dbReference type="RuleBase" id="RU364104"/>
    </source>
</evidence>
<protein>
    <recommendedName>
        <fullName evidence="4">COX assembly mitochondrial protein</fullName>
    </recommendedName>
</protein>